<dbReference type="GO" id="GO:0006676">
    <property type="term" value="P:mannosyl diphosphorylinositol ceramide metabolic process"/>
    <property type="evidence" value="ECO:0007669"/>
    <property type="project" value="TreeGrafter"/>
</dbReference>
<evidence type="ECO:0000259" key="6">
    <source>
        <dbReference type="SMART" id="SM00014"/>
    </source>
</evidence>
<dbReference type="InterPro" id="IPR052185">
    <property type="entry name" value="IPC_Synthase-Related"/>
</dbReference>
<feature type="transmembrane region" description="Helical" evidence="5">
    <location>
        <begin position="27"/>
        <end position="49"/>
    </location>
</feature>
<dbReference type="Proteomes" id="UP001165120">
    <property type="component" value="Unassembled WGS sequence"/>
</dbReference>
<evidence type="ECO:0000256" key="1">
    <source>
        <dbReference type="ARBA" id="ARBA00004141"/>
    </source>
</evidence>
<dbReference type="PANTHER" id="PTHR31310">
    <property type="match status" value="1"/>
</dbReference>
<keyword evidence="3 5" id="KW-1133">Transmembrane helix</keyword>
<reference evidence="7" key="1">
    <citation type="submission" date="2023-04" db="EMBL/GenBank/DDBJ databases">
        <title>Candida boidinii NBRC 10035.</title>
        <authorList>
            <person name="Ichikawa N."/>
            <person name="Sato H."/>
            <person name="Tonouchi N."/>
        </authorList>
    </citation>
    <scope>NUCLEOTIDE SEQUENCE</scope>
    <source>
        <strain evidence="7">NBRC 10035</strain>
    </source>
</reference>
<feature type="transmembrane region" description="Helical" evidence="5">
    <location>
        <begin position="176"/>
        <end position="196"/>
    </location>
</feature>
<gene>
    <name evidence="7" type="ORF">Cboi02_000620000</name>
</gene>
<evidence type="ECO:0000256" key="4">
    <source>
        <dbReference type="ARBA" id="ARBA00023136"/>
    </source>
</evidence>
<proteinExistence type="predicted"/>
<dbReference type="GO" id="GO:0016020">
    <property type="term" value="C:membrane"/>
    <property type="evidence" value="ECO:0007669"/>
    <property type="project" value="UniProtKB-SubCell"/>
</dbReference>
<name>A0A9W6WK64_CANBO</name>
<keyword evidence="8" id="KW-1185">Reference proteome</keyword>
<comment type="subcellular location">
    <subcellularLocation>
        <location evidence="1">Membrane</location>
        <topology evidence="1">Multi-pass membrane protein</topology>
    </subcellularLocation>
</comment>
<evidence type="ECO:0000256" key="2">
    <source>
        <dbReference type="ARBA" id="ARBA00022692"/>
    </source>
</evidence>
<dbReference type="Pfam" id="PF14378">
    <property type="entry name" value="PAP2_3"/>
    <property type="match status" value="1"/>
</dbReference>
<comment type="caution">
    <text evidence="7">The sequence shown here is derived from an EMBL/GenBank/DDBJ whole genome shotgun (WGS) entry which is preliminary data.</text>
</comment>
<dbReference type="EMBL" id="BSXN01003665">
    <property type="protein sequence ID" value="GME79731.1"/>
    <property type="molecule type" value="Genomic_DNA"/>
</dbReference>
<accession>A0A9W6WK64</accession>
<dbReference type="SMART" id="SM00014">
    <property type="entry name" value="acidPPc"/>
    <property type="match status" value="1"/>
</dbReference>
<sequence length="244" mass="27869">METILYGDNLSELLASYKATVLDVLAWFPYGIIHFALPFIVAVLIWLFAPPTSLRSFGFAFGYMNLIGVIIQNLFATAPPWYKILHGLEKANYSMNGSPGGLGRIDDLFGFDMYTTTFTNSPLIFGAFPSLHSACATMDALWLSYLFPKISWVFCIYVFWLWWCTMYLTHHYFMDLVLGSSLAISFFYFVHIVGWVPKKSNGHLSRFSYESLHYHDIFSEDPINNIEVDDAGFIIDDDEFIANS</sequence>
<keyword evidence="2 5" id="KW-0812">Transmembrane</keyword>
<dbReference type="AlphaFoldDB" id="A0A9W6WK64"/>
<feature type="transmembrane region" description="Helical" evidence="5">
    <location>
        <begin position="56"/>
        <end position="75"/>
    </location>
</feature>
<dbReference type="GO" id="GO:0070916">
    <property type="term" value="C:inositol phosphoceramide synthase complex"/>
    <property type="evidence" value="ECO:0007669"/>
    <property type="project" value="TreeGrafter"/>
</dbReference>
<evidence type="ECO:0000313" key="8">
    <source>
        <dbReference type="Proteomes" id="UP001165120"/>
    </source>
</evidence>
<dbReference type="SUPFAM" id="SSF48317">
    <property type="entry name" value="Acid phosphatase/Vanadium-dependent haloperoxidase"/>
    <property type="match status" value="1"/>
</dbReference>
<dbReference type="GO" id="GO:0030148">
    <property type="term" value="P:sphingolipid biosynthetic process"/>
    <property type="evidence" value="ECO:0007669"/>
    <property type="project" value="TreeGrafter"/>
</dbReference>
<feature type="domain" description="Phosphatidic acid phosphatase type 2/haloperoxidase" evidence="6">
    <location>
        <begin position="54"/>
        <end position="191"/>
    </location>
</feature>
<evidence type="ECO:0000313" key="7">
    <source>
        <dbReference type="EMBL" id="GME79731.1"/>
    </source>
</evidence>
<keyword evidence="4 5" id="KW-0472">Membrane</keyword>
<organism evidence="7 8">
    <name type="scientific">Candida boidinii</name>
    <name type="common">Yeast</name>
    <dbReference type="NCBI Taxonomy" id="5477"/>
    <lineage>
        <taxon>Eukaryota</taxon>
        <taxon>Fungi</taxon>
        <taxon>Dikarya</taxon>
        <taxon>Ascomycota</taxon>
        <taxon>Saccharomycotina</taxon>
        <taxon>Pichiomycetes</taxon>
        <taxon>Pichiales</taxon>
        <taxon>Pichiaceae</taxon>
        <taxon>Ogataea</taxon>
        <taxon>Ogataea/Candida clade</taxon>
    </lineage>
</organism>
<protein>
    <submittedName>
        <fullName evidence="7">Unnamed protein product</fullName>
    </submittedName>
</protein>
<evidence type="ECO:0000256" key="5">
    <source>
        <dbReference type="SAM" id="Phobius"/>
    </source>
</evidence>
<dbReference type="InterPro" id="IPR036938">
    <property type="entry name" value="PAP2/HPO_sf"/>
</dbReference>
<dbReference type="CDD" id="cd03386">
    <property type="entry name" value="PAP2_Aur1_like"/>
    <property type="match status" value="1"/>
</dbReference>
<feature type="transmembrane region" description="Helical" evidence="5">
    <location>
        <begin position="150"/>
        <end position="170"/>
    </location>
</feature>
<dbReference type="InterPro" id="IPR000326">
    <property type="entry name" value="PAP2/HPO"/>
</dbReference>
<dbReference type="InterPro" id="IPR026841">
    <property type="entry name" value="Aur1/Ipt1"/>
</dbReference>
<dbReference type="PANTHER" id="PTHR31310:SF11">
    <property type="entry name" value="INOSITOL PHOSPHORYLCERAMIDE SYNTHASE CATALYTIC SUBUNIT AUR1"/>
    <property type="match status" value="1"/>
</dbReference>
<evidence type="ECO:0000256" key="3">
    <source>
        <dbReference type="ARBA" id="ARBA00022989"/>
    </source>
</evidence>